<proteinExistence type="predicted"/>
<gene>
    <name evidence="2" type="ORF">LY89DRAFT_676741</name>
</gene>
<dbReference type="RefSeq" id="XP_018063203.1">
    <property type="nucleotide sequence ID" value="XM_018213619.1"/>
</dbReference>
<evidence type="ECO:0000313" key="3">
    <source>
        <dbReference type="Proteomes" id="UP000070700"/>
    </source>
</evidence>
<dbReference type="KEGG" id="psco:LY89DRAFT_676741"/>
<dbReference type="InParanoid" id="A0A132B8W8"/>
<organism evidence="2 3">
    <name type="scientific">Mollisia scopiformis</name>
    <name type="common">Conifer needle endophyte fungus</name>
    <name type="synonym">Phialocephala scopiformis</name>
    <dbReference type="NCBI Taxonomy" id="149040"/>
    <lineage>
        <taxon>Eukaryota</taxon>
        <taxon>Fungi</taxon>
        <taxon>Dikarya</taxon>
        <taxon>Ascomycota</taxon>
        <taxon>Pezizomycotina</taxon>
        <taxon>Leotiomycetes</taxon>
        <taxon>Helotiales</taxon>
        <taxon>Mollisiaceae</taxon>
        <taxon>Mollisia</taxon>
    </lineage>
</organism>
<feature type="region of interest" description="Disordered" evidence="1">
    <location>
        <begin position="1"/>
        <end position="29"/>
    </location>
</feature>
<evidence type="ECO:0008006" key="4">
    <source>
        <dbReference type="Google" id="ProtNLM"/>
    </source>
</evidence>
<keyword evidence="3" id="KW-1185">Reference proteome</keyword>
<evidence type="ECO:0000313" key="2">
    <source>
        <dbReference type="EMBL" id="KUJ08848.1"/>
    </source>
</evidence>
<sequence length="284" mass="32645">MAEMYDHTIHSRNTFHNGLPTPDSELENNKHRRPSLYATPVPHSNIAMLCHTPDELVQAIQQFTKQDDTVIPGLEAMQEHYSLAFQNQQNDHRCPAEDLDQLSFYFNIFDRLFFFSSLQNLCAIRLKSIEGHHAGQLDSHRSNWRTEVPPTHACLITISDLTTTKPPLPYQKRMKKYLGTLLHEMLHAYFEVYGCMCTEVCTWRYNTLVGIHGSSWQDAALAIENATCRLVGERIDLGRVDSLAMNWIAAKSMPVEGTLDLASWGMTYAEVRTAYDYYVELYHK</sequence>
<dbReference type="GeneID" id="28823345"/>
<dbReference type="EMBL" id="KQ947434">
    <property type="protein sequence ID" value="KUJ08848.1"/>
    <property type="molecule type" value="Genomic_DNA"/>
</dbReference>
<evidence type="ECO:0000256" key="1">
    <source>
        <dbReference type="SAM" id="MobiDB-lite"/>
    </source>
</evidence>
<name>A0A132B8W8_MOLSC</name>
<accession>A0A132B8W8</accession>
<dbReference type="OrthoDB" id="5236983at2759"/>
<protein>
    <recommendedName>
        <fullName evidence="4">SprT-like domain-containing protein</fullName>
    </recommendedName>
</protein>
<dbReference type="AlphaFoldDB" id="A0A132B8W8"/>
<dbReference type="Proteomes" id="UP000070700">
    <property type="component" value="Unassembled WGS sequence"/>
</dbReference>
<reference evidence="2 3" key="1">
    <citation type="submission" date="2015-10" db="EMBL/GenBank/DDBJ databases">
        <title>Full genome of DAOMC 229536 Phialocephala scopiformis, a fungal endophyte of spruce producing the potent anti-insectan compound rugulosin.</title>
        <authorList>
            <consortium name="DOE Joint Genome Institute"/>
            <person name="Walker A.K."/>
            <person name="Frasz S.L."/>
            <person name="Seifert K.A."/>
            <person name="Miller J.D."/>
            <person name="Mondo S.J."/>
            <person name="Labutti K."/>
            <person name="Lipzen A."/>
            <person name="Dockter R."/>
            <person name="Kennedy M."/>
            <person name="Grigoriev I.V."/>
            <person name="Spatafora J.W."/>
        </authorList>
    </citation>
    <scope>NUCLEOTIDE SEQUENCE [LARGE SCALE GENOMIC DNA]</scope>
    <source>
        <strain evidence="2 3">CBS 120377</strain>
    </source>
</reference>